<name>M7SEP4_EUTLA</name>
<dbReference type="eggNOG" id="ENOG502T20T">
    <property type="taxonomic scope" value="Eukaryota"/>
</dbReference>
<evidence type="ECO:0000313" key="3">
    <source>
        <dbReference type="Proteomes" id="UP000012174"/>
    </source>
</evidence>
<protein>
    <submittedName>
        <fullName evidence="2">Uncharacterized protein</fullName>
    </submittedName>
</protein>
<sequence length="167" mass="18727">MKLLSIISVALTALFVFTLADTNNYVVASNAAAEAGVTPEENMRFAIYEYWHNSGSAAIADCVAGFSHVRLIVGKFDSLRSDEKDFAAETYDMISDGRSWQFYGGRCEQQKPNTWEANAYYIPEEKRWQDISVPNTYVWAGPVRKGVGSKTLKKIGESTIITRNMYD</sequence>
<dbReference type="OMA" id="FREKWAP"/>
<dbReference type="EMBL" id="KB707406">
    <property type="protein sequence ID" value="EMR62663.1"/>
    <property type="molecule type" value="Genomic_DNA"/>
</dbReference>
<keyword evidence="3" id="KW-1185">Reference proteome</keyword>
<accession>M7SEP4</accession>
<dbReference type="HOGENOM" id="CLU_1594536_0_0_1"/>
<evidence type="ECO:0000313" key="2">
    <source>
        <dbReference type="EMBL" id="EMR62663.1"/>
    </source>
</evidence>
<feature type="signal peptide" evidence="1">
    <location>
        <begin position="1"/>
        <end position="20"/>
    </location>
</feature>
<proteinExistence type="predicted"/>
<evidence type="ECO:0000256" key="1">
    <source>
        <dbReference type="SAM" id="SignalP"/>
    </source>
</evidence>
<dbReference type="KEGG" id="ela:UCREL1_10396"/>
<gene>
    <name evidence="2" type="ORF">UCREL1_10396</name>
</gene>
<feature type="chain" id="PRO_5004084712" evidence="1">
    <location>
        <begin position="21"/>
        <end position="167"/>
    </location>
</feature>
<keyword evidence="1" id="KW-0732">Signal</keyword>
<reference evidence="3" key="1">
    <citation type="journal article" date="2013" name="Genome Announc.">
        <title>Draft genome sequence of the grapevine dieback fungus Eutypa lata UCR-EL1.</title>
        <authorList>
            <person name="Blanco-Ulate B."/>
            <person name="Rolshausen P.E."/>
            <person name="Cantu D."/>
        </authorList>
    </citation>
    <scope>NUCLEOTIDE SEQUENCE [LARGE SCALE GENOMIC DNA]</scope>
    <source>
        <strain evidence="3">UCR-EL1</strain>
    </source>
</reference>
<dbReference type="OrthoDB" id="4721928at2759"/>
<dbReference type="Proteomes" id="UP000012174">
    <property type="component" value="Unassembled WGS sequence"/>
</dbReference>
<dbReference type="AlphaFoldDB" id="M7SEP4"/>
<organism evidence="2 3">
    <name type="scientific">Eutypa lata (strain UCR-EL1)</name>
    <name type="common">Grapevine dieback disease fungus</name>
    <name type="synonym">Eutypa armeniacae</name>
    <dbReference type="NCBI Taxonomy" id="1287681"/>
    <lineage>
        <taxon>Eukaryota</taxon>
        <taxon>Fungi</taxon>
        <taxon>Dikarya</taxon>
        <taxon>Ascomycota</taxon>
        <taxon>Pezizomycotina</taxon>
        <taxon>Sordariomycetes</taxon>
        <taxon>Xylariomycetidae</taxon>
        <taxon>Xylariales</taxon>
        <taxon>Diatrypaceae</taxon>
        <taxon>Eutypa</taxon>
    </lineage>
</organism>